<dbReference type="RefSeq" id="XP_067918660.1">
    <property type="nucleotide sequence ID" value="XM_068069360.1"/>
</dbReference>
<dbReference type="OrthoDB" id="10263032at2759"/>
<dbReference type="InterPro" id="IPR011990">
    <property type="entry name" value="TPR-like_helical_dom_sf"/>
</dbReference>
<dbReference type="Proteomes" id="UP000221165">
    <property type="component" value="Unassembled WGS sequence"/>
</dbReference>
<evidence type="ECO:0000256" key="3">
    <source>
        <dbReference type="PROSITE-ProRule" id="PRU00339"/>
    </source>
</evidence>
<evidence type="ECO:0000256" key="2">
    <source>
        <dbReference type="ARBA" id="ARBA00022803"/>
    </source>
</evidence>
<dbReference type="Gene3D" id="1.25.40.1040">
    <property type="match status" value="2"/>
</dbReference>
<reference evidence="5 6" key="1">
    <citation type="journal article" date="2017" name="Int. J. Parasitol.">
        <title>The genome of the protozoan parasite Cystoisospora suis and a reverse vaccinology approach to identify vaccine candidates.</title>
        <authorList>
            <person name="Palmieri N."/>
            <person name="Shrestha A."/>
            <person name="Ruttkowski B."/>
            <person name="Beck T."/>
            <person name="Vogl C."/>
            <person name="Tomley F."/>
            <person name="Blake D.P."/>
            <person name="Joachim A."/>
        </authorList>
    </citation>
    <scope>NUCLEOTIDE SEQUENCE [LARGE SCALE GENOMIC DNA]</scope>
    <source>
        <strain evidence="5 6">Wien I</strain>
    </source>
</reference>
<dbReference type="InterPro" id="IPR021183">
    <property type="entry name" value="NatA_aux_su"/>
</dbReference>
<keyword evidence="1" id="KW-0677">Repeat</keyword>
<gene>
    <name evidence="5" type="ORF">CSUI_009244</name>
</gene>
<dbReference type="Gene3D" id="1.25.40.1010">
    <property type="match status" value="1"/>
</dbReference>
<dbReference type="PIRSF" id="PIRSF000422">
    <property type="entry name" value="N-terminal-AcTrfase-A_aux_su"/>
    <property type="match status" value="1"/>
</dbReference>
<proteinExistence type="predicted"/>
<keyword evidence="2 3" id="KW-0802">TPR repeat</keyword>
<sequence>MSKTRLPNTGSNALPSKEHSLFKNMVYLYEHKHFKKAFKQADLILKKVPEHGETLSMKGLILSNIRPDKKQEAYDLAKRGLRADLKNYVCWHVLGLIYRADKDYFEAAKCFSQAVRLSPGNFQILRDLSNLQIHERNLEGFRETRRQILAIRSQHIREWTAFALANHLCGSLDVAHDLLAEVEKQFEDASDMDAFDKSEIILYSASILEQSGRLEDCLGYLKEREQKIVDKVSMLEMEGRLALQLGRHGDARDAYAELFRRNKDNEVYALCLLACHPDQELSSLCRVPVTRCSNSSLSEAACVEILPGSLASTGEGRAGWLLSPETLKAFRRLSKQIDRSIMPLTGWKRRRNSTPVPLFVITRMPTEAEQDKIIRFFKDLTSEHSKCSLPSYLVLSFLTGERLRVHLDAFLRPALRKGVVSLFSSLRRLYTPERVPLITALLESYVYHLEREDVATFGPVGGGGTADGSVALEVTKREDVNQENSQLAFLESPSGNTFHEKRPEGGEMPMCLVYTYMLLAQHYDFLGWTEKALAVVEKAIKHTPTLVDLYLVKGRIYKHAGAYAKACEWHEVARSLDLADRYLNTKACSYLLRVNRAEEAVNVAKLFSRQSDADGLHSMQCMWFEQKMGKRHMRCGAIGPALYEFNAVVGHFRDIKEDQFDFHPYCLRKSSYRAYVSFLRMQDKLASHAFFRRAARRSVRLYLALHDGDIDLAQAREKAKAEREAQLKVEVGKKKTRQQANNGQATASATDAAATKEDPTGSTFLEKNPLEAASEIVDQLLNAGATGCEHTHVLHYHIAARKKKTAAMLLACARLWRLTGQNKFARRLVPLLTHFSRNAVWEDLPESLREPAKEVMDRLFGLPVQDTSGLRAAGDQYWRELTQACTHKPWDFKLRRAAVEALTFTKQAVSADLPFLAFQAFPAGRGEDALRLEGMPTLRECEQLFEALVKHDSARPTLESLKAICRQRFPLAEAFA</sequence>
<evidence type="ECO:0000313" key="6">
    <source>
        <dbReference type="Proteomes" id="UP000221165"/>
    </source>
</evidence>
<dbReference type="PROSITE" id="PS50005">
    <property type="entry name" value="TPR"/>
    <property type="match status" value="1"/>
</dbReference>
<dbReference type="InterPro" id="IPR019734">
    <property type="entry name" value="TPR_rpt"/>
</dbReference>
<keyword evidence="6" id="KW-1185">Reference proteome</keyword>
<dbReference type="EMBL" id="MIGC01005450">
    <property type="protein sequence ID" value="PHJ16935.1"/>
    <property type="molecule type" value="Genomic_DNA"/>
</dbReference>
<dbReference type="InterPro" id="IPR013105">
    <property type="entry name" value="TPR_2"/>
</dbReference>
<dbReference type="Pfam" id="PF07719">
    <property type="entry name" value="TPR_2"/>
    <property type="match status" value="1"/>
</dbReference>
<dbReference type="VEuPathDB" id="ToxoDB:CSUI_009244"/>
<evidence type="ECO:0000256" key="1">
    <source>
        <dbReference type="ARBA" id="ARBA00022737"/>
    </source>
</evidence>
<dbReference type="GeneID" id="94432571"/>
<evidence type="ECO:0000313" key="5">
    <source>
        <dbReference type="EMBL" id="PHJ16935.1"/>
    </source>
</evidence>
<dbReference type="Pfam" id="PF12569">
    <property type="entry name" value="NatA_aux_su"/>
    <property type="match status" value="3"/>
</dbReference>
<dbReference type="SMART" id="SM00028">
    <property type="entry name" value="TPR"/>
    <property type="match status" value="4"/>
</dbReference>
<protein>
    <submittedName>
        <fullName evidence="5">Tetratricopeptide repeat-containing protein</fullName>
    </submittedName>
</protein>
<evidence type="ECO:0000256" key="4">
    <source>
        <dbReference type="SAM" id="MobiDB-lite"/>
    </source>
</evidence>
<dbReference type="SUPFAM" id="SSF48452">
    <property type="entry name" value="TPR-like"/>
    <property type="match status" value="1"/>
</dbReference>
<organism evidence="5 6">
    <name type="scientific">Cystoisospora suis</name>
    <dbReference type="NCBI Taxonomy" id="483139"/>
    <lineage>
        <taxon>Eukaryota</taxon>
        <taxon>Sar</taxon>
        <taxon>Alveolata</taxon>
        <taxon>Apicomplexa</taxon>
        <taxon>Conoidasida</taxon>
        <taxon>Coccidia</taxon>
        <taxon>Eucoccidiorida</taxon>
        <taxon>Eimeriorina</taxon>
        <taxon>Sarcocystidae</taxon>
        <taxon>Cystoisospora</taxon>
    </lineage>
</organism>
<feature type="region of interest" description="Disordered" evidence="4">
    <location>
        <begin position="729"/>
        <end position="765"/>
    </location>
</feature>
<comment type="caution">
    <text evidence="5">The sequence shown here is derived from an EMBL/GenBank/DDBJ whole genome shotgun (WGS) entry which is preliminary data.</text>
</comment>
<dbReference type="PANTHER" id="PTHR22767">
    <property type="entry name" value="N-TERMINAL ACETYLTRANSFERASE-RELATED"/>
    <property type="match status" value="1"/>
</dbReference>
<dbReference type="GO" id="GO:0005737">
    <property type="term" value="C:cytoplasm"/>
    <property type="evidence" value="ECO:0007669"/>
    <property type="project" value="TreeGrafter"/>
</dbReference>
<accession>A0A2C6KKD1</accession>
<dbReference type="PANTHER" id="PTHR22767:SF2">
    <property type="entry name" value="N(ALPHA)-ACETYLTRANSFERASE 15_16, ISOFORM A"/>
    <property type="match status" value="1"/>
</dbReference>
<dbReference type="AlphaFoldDB" id="A0A2C6KKD1"/>
<feature type="repeat" description="TPR" evidence="3">
    <location>
        <begin position="88"/>
        <end position="121"/>
    </location>
</feature>
<name>A0A2C6KKD1_9APIC</name>